<feature type="domain" description="NADPH-dependent FMN reductase-like" evidence="3">
    <location>
        <begin position="6"/>
        <end position="157"/>
    </location>
</feature>
<keyword evidence="1" id="KW-0285">Flavoprotein</keyword>
<dbReference type="Gene3D" id="3.40.50.360">
    <property type="match status" value="1"/>
</dbReference>
<dbReference type="EMBL" id="BMJS01000001">
    <property type="protein sequence ID" value="GGF87911.1"/>
    <property type="molecule type" value="Genomic_DNA"/>
</dbReference>
<dbReference type="Proteomes" id="UP000636949">
    <property type="component" value="Unassembled WGS sequence"/>
</dbReference>
<evidence type="ECO:0000313" key="5">
    <source>
        <dbReference type="Proteomes" id="UP000636949"/>
    </source>
</evidence>
<protein>
    <submittedName>
        <fullName evidence="4">FMN reductase</fullName>
    </submittedName>
</protein>
<organism evidence="4 5">
    <name type="scientific">Cysteiniphilum litorale</name>
    <dbReference type="NCBI Taxonomy" id="2056700"/>
    <lineage>
        <taxon>Bacteria</taxon>
        <taxon>Pseudomonadati</taxon>
        <taxon>Pseudomonadota</taxon>
        <taxon>Gammaproteobacteria</taxon>
        <taxon>Thiotrichales</taxon>
        <taxon>Fastidiosibacteraceae</taxon>
        <taxon>Cysteiniphilum</taxon>
    </lineage>
</organism>
<reference evidence="4" key="1">
    <citation type="journal article" date="2014" name="Int. J. Syst. Evol. Microbiol.">
        <title>Complete genome sequence of Corynebacterium casei LMG S-19264T (=DSM 44701T), isolated from a smear-ripened cheese.</title>
        <authorList>
            <consortium name="US DOE Joint Genome Institute (JGI-PGF)"/>
            <person name="Walter F."/>
            <person name="Albersmeier A."/>
            <person name="Kalinowski J."/>
            <person name="Ruckert C."/>
        </authorList>
    </citation>
    <scope>NUCLEOTIDE SEQUENCE</scope>
    <source>
        <strain evidence="4">CGMCC 1.15758</strain>
    </source>
</reference>
<evidence type="ECO:0000313" key="4">
    <source>
        <dbReference type="EMBL" id="GGF87911.1"/>
    </source>
</evidence>
<accession>A0A8J2Z200</accession>
<dbReference type="RefSeq" id="WP_117001252.1">
    <property type="nucleotide sequence ID" value="NZ_BMJS01000001.1"/>
</dbReference>
<dbReference type="GO" id="GO:0016491">
    <property type="term" value="F:oxidoreductase activity"/>
    <property type="evidence" value="ECO:0007669"/>
    <property type="project" value="InterPro"/>
</dbReference>
<keyword evidence="2" id="KW-0288">FMN</keyword>
<dbReference type="PANTHER" id="PTHR43278:SF4">
    <property type="entry name" value="NAD(P)H-DEPENDENT FMN-CONTAINING OXIDOREDUCTASE YWQN-RELATED"/>
    <property type="match status" value="1"/>
</dbReference>
<sequence length="216" mass="23796">MEKIVVTIISGSERKGGNSDSVVNYLANYFQSVDCSVHSVFLSEKKIIPCGSCGDCNYRSSPCHLDDDVASIVDCLVNSNIIIYVAPVHAFGMAHKMQIFLERAGVGYLRFNRPLSNKLGGCVVVGRRYNLGNVHDQLLNNFLLNRMIIPGSGYPALIQGGESGNIWHDEEGVSAINQLMERLYSLAISMSVKKTDEFCLSQNERIAAENNSKMKV</sequence>
<comment type="caution">
    <text evidence="4">The sequence shown here is derived from an EMBL/GenBank/DDBJ whole genome shotgun (WGS) entry which is preliminary data.</text>
</comment>
<dbReference type="OrthoDB" id="9805976at2"/>
<dbReference type="PANTHER" id="PTHR43278">
    <property type="entry name" value="NAD(P)H-DEPENDENT FMN-CONTAINING OXIDOREDUCTASE YWQN-RELATED"/>
    <property type="match status" value="1"/>
</dbReference>
<dbReference type="InterPro" id="IPR029039">
    <property type="entry name" value="Flavoprotein-like_sf"/>
</dbReference>
<dbReference type="InterPro" id="IPR051796">
    <property type="entry name" value="ISF_SsuE-like"/>
</dbReference>
<dbReference type="Pfam" id="PF03358">
    <property type="entry name" value="FMN_red"/>
    <property type="match status" value="1"/>
</dbReference>
<dbReference type="AlphaFoldDB" id="A0A8J2Z200"/>
<gene>
    <name evidence="4" type="ORF">GCM10010995_01400</name>
</gene>
<reference evidence="4" key="2">
    <citation type="submission" date="2020-09" db="EMBL/GenBank/DDBJ databases">
        <authorList>
            <person name="Sun Q."/>
            <person name="Zhou Y."/>
        </authorList>
    </citation>
    <scope>NUCLEOTIDE SEQUENCE</scope>
    <source>
        <strain evidence="4">CGMCC 1.15758</strain>
    </source>
</reference>
<proteinExistence type="predicted"/>
<dbReference type="SUPFAM" id="SSF52218">
    <property type="entry name" value="Flavoproteins"/>
    <property type="match status" value="1"/>
</dbReference>
<keyword evidence="5" id="KW-1185">Reference proteome</keyword>
<evidence type="ECO:0000259" key="3">
    <source>
        <dbReference type="Pfam" id="PF03358"/>
    </source>
</evidence>
<name>A0A8J2Z200_9GAMM</name>
<evidence type="ECO:0000256" key="1">
    <source>
        <dbReference type="ARBA" id="ARBA00022630"/>
    </source>
</evidence>
<evidence type="ECO:0000256" key="2">
    <source>
        <dbReference type="ARBA" id="ARBA00022643"/>
    </source>
</evidence>
<dbReference type="InterPro" id="IPR005025">
    <property type="entry name" value="FMN_Rdtase-like_dom"/>
</dbReference>